<evidence type="ECO:0000259" key="11">
    <source>
        <dbReference type="Pfam" id="PF12705"/>
    </source>
</evidence>
<dbReference type="PANTHER" id="PTHR30591">
    <property type="entry name" value="RECBCD ENZYME SUBUNIT RECC"/>
    <property type="match status" value="1"/>
</dbReference>
<dbReference type="Pfam" id="PF21445">
    <property type="entry name" value="ADDB_N"/>
    <property type="match status" value="1"/>
</dbReference>
<keyword evidence="7 10" id="KW-0067">ATP-binding</keyword>
<evidence type="ECO:0000256" key="8">
    <source>
        <dbReference type="ARBA" id="ARBA00023125"/>
    </source>
</evidence>
<dbReference type="HAMAP" id="MF_01453">
    <property type="entry name" value="AddB_type2"/>
    <property type="match status" value="1"/>
</dbReference>
<evidence type="ECO:0000256" key="5">
    <source>
        <dbReference type="ARBA" id="ARBA00022806"/>
    </source>
</evidence>
<dbReference type="InterPro" id="IPR014141">
    <property type="entry name" value="DNA_helicase_suRexB"/>
</dbReference>
<evidence type="ECO:0000256" key="4">
    <source>
        <dbReference type="ARBA" id="ARBA00022801"/>
    </source>
</evidence>
<dbReference type="SUPFAM" id="SSF52540">
    <property type="entry name" value="P-loop containing nucleoside triphosphate hydrolases"/>
    <property type="match status" value="1"/>
</dbReference>
<keyword evidence="8 10" id="KW-0238">DNA-binding</keyword>
<dbReference type="EMBL" id="CP093362">
    <property type="protein sequence ID" value="UQS84780.1"/>
    <property type="molecule type" value="Genomic_DNA"/>
</dbReference>
<dbReference type="RefSeq" id="WP_249510763.1">
    <property type="nucleotide sequence ID" value="NZ_CP093362.1"/>
</dbReference>
<keyword evidence="14" id="KW-1185">Reference proteome</keyword>
<evidence type="ECO:0000256" key="9">
    <source>
        <dbReference type="ARBA" id="ARBA00023204"/>
    </source>
</evidence>
<evidence type="ECO:0000256" key="1">
    <source>
        <dbReference type="ARBA" id="ARBA00022722"/>
    </source>
</evidence>
<comment type="cofactor">
    <cofactor evidence="10">
        <name>Mg(2+)</name>
        <dbReference type="ChEBI" id="CHEBI:18420"/>
    </cofactor>
</comment>
<comment type="miscellaneous">
    <text evidence="10">Despite having helicase-like domains, this subunit does not have helicase activity.</text>
</comment>
<evidence type="ECO:0000256" key="6">
    <source>
        <dbReference type="ARBA" id="ARBA00022839"/>
    </source>
</evidence>
<organism evidence="13 14">
    <name type="scientific">Apilactobacillus apisilvae</name>
    <dbReference type="NCBI Taxonomy" id="2923364"/>
    <lineage>
        <taxon>Bacteria</taxon>
        <taxon>Bacillati</taxon>
        <taxon>Bacillota</taxon>
        <taxon>Bacilli</taxon>
        <taxon>Lactobacillales</taxon>
        <taxon>Lactobacillaceae</taxon>
        <taxon>Apilactobacillus</taxon>
    </lineage>
</organism>
<sequence>MTLQFILGTASYDHEAVIIDQLKQSIDDKPNDQYFYLVPNHIKFESEVQALKKLNVDNKSIYAESKFQTFSITRLVWYYMKNHPDYQRTRLSESGINMLIYQIILDHQDELTVFRGESGQPGFIQKISQQIAEMQAGQITADDLNNIYENNGNLKSSLHDKMHDFTIIYRAFEQQTAGKYLYKSDVLNLFCNYLMEGSLDLSNAHFYFNGFNQFTAQEGRLVEILIQQAKSVTISLNLDRKYSNQLPENPNLFYQPAKLYQRFYNLARENGIHILMDKMAKQQRVNNDLLKLDQYWQQSTKLGKIYAAQLDDNKSIQAFRADNAFSEVENIATKIRQMVAEQGYRYSDFLVMTRHLDHYQNVLKPIFDLEDIPSFNDVSRSMEDHPLVELINSLFNIDPVNSKRSYQYADVMRLLKTELLIPKDENGEYISIEDYRRAVALTENLVLKNGYEGHRWLQEDDWKYAWLSESDFGVKADRFSDIEKQINLIRHFIKDNLPPFFKRIKHAKTGIQAAQVLYQFLVKMGVDDQLKIWRKTSIDDGKLVEAAQPEQVWQTFCNLLDDFVSILGDREFKLDDFLLLLQSGFEGANYSQIPSTLDQVAISESGIVQMNNRKVVFMMGSTDDVMPDKITNEALFSDADRDDLADNFSDGQYLRETSEKQMANDPFLNYLAFLTGSDKLIFSYSLKEDTDSAVNVSPYVNRIVEHFNIPMVHLNSMPAASESNVQSFIGNKRSTLRHLVQASQNSKAVNAQLAPVWHYIYNQLCKDSDLAALTNKLLGGLEYNNTPTKLTENIITGLYGDEIHTSISKLEQFYSNPYEYFLKYGLNLKERDVFDLSPASTGQFYHEALDKLMRIVNEEHVDLSSLDKQAMDELVDTVTGKMLDDPNDMQYTILQSSSRMNYIKSQLIKTIKHTIETMQKQSQFTPMRPRKTEISFGQVGHKNDLKSLNFDIPASDEISTPKLINVRGRIDRIDYMNVDGHDYLGIVDYKSSERKLDFGRVYDGTSMQMMTYIDVLAHNLGIFDEEDKAELAGAVYMHIFNPKYSKSDLRKTFADAMLSKQKYQGILVDNGDLLNKIDKNIADDKYGTSKVFPIQKKKDGSYYKSSPIVQPEDLDLLLKHNEDLITNAGKKIFSGNIDMKPARFDQNQDAMQYTPYRSIMQFDPLLKENNYRDVENYNLNSILKKLRGDNQ</sequence>
<evidence type="ECO:0000256" key="10">
    <source>
        <dbReference type="HAMAP-Rule" id="MF_01453"/>
    </source>
</evidence>
<keyword evidence="9 10" id="KW-0234">DNA repair</keyword>
<evidence type="ECO:0000259" key="12">
    <source>
        <dbReference type="Pfam" id="PF21445"/>
    </source>
</evidence>
<name>A0ABY4PGU1_9LACO</name>
<feature type="domain" description="PD-(D/E)XK endonuclease-like" evidence="11">
    <location>
        <begin position="805"/>
        <end position="1055"/>
    </location>
</feature>
<keyword evidence="3 10" id="KW-0227">DNA damage</keyword>
<evidence type="ECO:0000256" key="3">
    <source>
        <dbReference type="ARBA" id="ARBA00022763"/>
    </source>
</evidence>
<reference evidence="13 14" key="1">
    <citation type="journal article" date="2022" name="Int. J. Syst. Evol. Microbiol.">
        <title>Apilactobacillus apisilvae sp. nov., Nicolia spurrieriana gen. nov. sp. nov., Bombilactobacillus folatiphilus sp. nov. and Bombilactobacillus thymidiniphilus sp. nov., four new lactic acid bacterial isolates from stingless bees Tetragonula carbonaria and Austroplebeia australis.</title>
        <authorList>
            <person name="Oliphant S.A."/>
            <person name="Watson-Haigh N.S."/>
            <person name="Sumby K.M."/>
            <person name="Gardner J."/>
            <person name="Groom S."/>
            <person name="Jiranek V."/>
        </authorList>
    </citation>
    <scope>NUCLEOTIDE SEQUENCE [LARGE SCALE GENOMIC DNA]</scope>
    <source>
        <strain evidence="13 14">SG5_A10</strain>
    </source>
</reference>
<comment type="function">
    <text evidence="10">The heterodimer acts as both an ATP-dependent DNA helicase and an ATP-dependent, dual-direction single-stranded exonuclease. Recognizes the chi site generating a DNA molecule suitable for the initiation of homologous recombination. This subunit has 5' -&gt; 3' nuclease activity but not helicase activity.</text>
</comment>
<comment type="caution">
    <text evidence="10">Lacks conserved residue(s) required for the propagation of feature annotation.</text>
</comment>
<gene>
    <name evidence="10" type="primary">rexB</name>
    <name evidence="13" type="ORF">MOO46_05915</name>
</gene>
<evidence type="ECO:0000313" key="14">
    <source>
        <dbReference type="Proteomes" id="UP000831859"/>
    </source>
</evidence>
<accession>A0ABY4PGU1</accession>
<dbReference type="PANTHER" id="PTHR30591:SF1">
    <property type="entry name" value="RECBCD ENZYME SUBUNIT RECC"/>
    <property type="match status" value="1"/>
</dbReference>
<comment type="subunit">
    <text evidence="10">Heterodimer of AddA and RexB.</text>
</comment>
<dbReference type="EC" id="3.1.-.-" evidence="10"/>
<proteinExistence type="inferred from homology"/>
<keyword evidence="6 10" id="KW-0269">Exonuclease</keyword>
<evidence type="ECO:0000256" key="7">
    <source>
        <dbReference type="ARBA" id="ARBA00022840"/>
    </source>
</evidence>
<comment type="similarity">
    <text evidence="10">Belongs to the helicase family. AddB/RexB type 2 subfamily.</text>
</comment>
<keyword evidence="2 10" id="KW-0547">Nucleotide-binding</keyword>
<feature type="domain" description="ATP-dependent helicase/deoxyribonuclease subunit B N-terminal" evidence="12">
    <location>
        <begin position="5"/>
        <end position="287"/>
    </location>
</feature>
<protein>
    <recommendedName>
        <fullName evidence="10">ATP-dependent helicase/deoxyribonuclease subunit B</fullName>
        <ecNumber evidence="10">3.1.-.-</ecNumber>
    </recommendedName>
    <alternativeName>
        <fullName evidence="10">ATP-dependent helicase/nuclease subunit RexB</fullName>
    </alternativeName>
</protein>
<evidence type="ECO:0000313" key="13">
    <source>
        <dbReference type="EMBL" id="UQS84780.1"/>
    </source>
</evidence>
<dbReference type="Gene3D" id="3.40.50.300">
    <property type="entry name" value="P-loop containing nucleotide triphosphate hydrolases"/>
    <property type="match status" value="3"/>
</dbReference>
<keyword evidence="4 10" id="KW-0378">Hydrolase</keyword>
<dbReference type="InterPro" id="IPR027417">
    <property type="entry name" value="P-loop_NTPase"/>
</dbReference>
<dbReference type="InterPro" id="IPR049035">
    <property type="entry name" value="ADDB_N"/>
</dbReference>
<keyword evidence="1 10" id="KW-0540">Nuclease</keyword>
<dbReference type="Pfam" id="PF12705">
    <property type="entry name" value="PDDEXK_1"/>
    <property type="match status" value="1"/>
</dbReference>
<dbReference type="Proteomes" id="UP000831859">
    <property type="component" value="Chromosome"/>
</dbReference>
<dbReference type="InterPro" id="IPR038726">
    <property type="entry name" value="PDDEXK_AddAB-type"/>
</dbReference>
<evidence type="ECO:0000256" key="2">
    <source>
        <dbReference type="ARBA" id="ARBA00022741"/>
    </source>
</evidence>
<keyword evidence="5 10" id="KW-0347">Helicase</keyword>